<dbReference type="PROSITE" id="PS50800">
    <property type="entry name" value="SAP"/>
    <property type="match status" value="1"/>
</dbReference>
<evidence type="ECO:0000313" key="2">
    <source>
        <dbReference type="EMBL" id="QHT30097.1"/>
    </source>
</evidence>
<sequence length="100" mass="10421">MSGNMIKTADGSVVPAGTLSAYPAPMAGGRRGLKAKTLKRMLKKAGLKTSGKKATLRARAKKAHLVRGGAVGVGIVGSTETAATVGGVRRRTSKFRFPRW</sequence>
<dbReference type="Gene3D" id="1.10.720.30">
    <property type="entry name" value="SAP domain"/>
    <property type="match status" value="1"/>
</dbReference>
<accession>A0A6C0EM24</accession>
<proteinExistence type="predicted"/>
<dbReference type="InterPro" id="IPR003034">
    <property type="entry name" value="SAP_dom"/>
</dbReference>
<evidence type="ECO:0000259" key="1">
    <source>
        <dbReference type="PROSITE" id="PS50800"/>
    </source>
</evidence>
<dbReference type="AlphaFoldDB" id="A0A6C0EM24"/>
<name>A0A6C0EM24_9ZZZZ</name>
<protein>
    <recommendedName>
        <fullName evidence="1">SAP domain-containing protein</fullName>
    </recommendedName>
</protein>
<dbReference type="SUPFAM" id="SSF68906">
    <property type="entry name" value="SAP domain"/>
    <property type="match status" value="1"/>
</dbReference>
<reference evidence="2" key="1">
    <citation type="journal article" date="2020" name="Nature">
        <title>Giant virus diversity and host interactions through global metagenomics.</title>
        <authorList>
            <person name="Schulz F."/>
            <person name="Roux S."/>
            <person name="Paez-Espino D."/>
            <person name="Jungbluth S."/>
            <person name="Walsh D.A."/>
            <person name="Denef V.J."/>
            <person name="McMahon K.D."/>
            <person name="Konstantinidis K.T."/>
            <person name="Eloe-Fadrosh E.A."/>
            <person name="Kyrpides N.C."/>
            <person name="Woyke T."/>
        </authorList>
    </citation>
    <scope>NUCLEOTIDE SEQUENCE</scope>
    <source>
        <strain evidence="2">GVMAG-M-3300009068-25</strain>
    </source>
</reference>
<feature type="domain" description="SAP" evidence="1">
    <location>
        <begin position="30"/>
        <end position="64"/>
    </location>
</feature>
<dbReference type="EMBL" id="MN738891">
    <property type="protein sequence ID" value="QHT30097.1"/>
    <property type="molecule type" value="Genomic_DNA"/>
</dbReference>
<dbReference type="Pfam" id="PF02037">
    <property type="entry name" value="SAP"/>
    <property type="match status" value="1"/>
</dbReference>
<organism evidence="2">
    <name type="scientific">viral metagenome</name>
    <dbReference type="NCBI Taxonomy" id="1070528"/>
    <lineage>
        <taxon>unclassified sequences</taxon>
        <taxon>metagenomes</taxon>
        <taxon>organismal metagenomes</taxon>
    </lineage>
</organism>
<dbReference type="InterPro" id="IPR036361">
    <property type="entry name" value="SAP_dom_sf"/>
</dbReference>